<evidence type="ECO:0000256" key="2">
    <source>
        <dbReference type="ARBA" id="ARBA00022448"/>
    </source>
</evidence>
<dbReference type="RefSeq" id="WP_189981298.1">
    <property type="nucleotide sequence ID" value="NZ_BMUL01000015.1"/>
</dbReference>
<feature type="region of interest" description="Disordered" evidence="5">
    <location>
        <begin position="286"/>
        <end position="311"/>
    </location>
</feature>
<keyword evidence="6" id="KW-1133">Transmembrane helix</keyword>
<dbReference type="InterPro" id="IPR003439">
    <property type="entry name" value="ABC_transporter-like_ATP-bd"/>
</dbReference>
<feature type="transmembrane region" description="Helical" evidence="6">
    <location>
        <begin position="408"/>
        <end position="430"/>
    </location>
</feature>
<feature type="transmembrane region" description="Helical" evidence="6">
    <location>
        <begin position="327"/>
        <end position="351"/>
    </location>
</feature>
<reference evidence="8" key="1">
    <citation type="journal article" date="2014" name="Int. J. Syst. Evol. Microbiol.">
        <title>Complete genome sequence of Corynebacterium casei LMG S-19264T (=DSM 44701T), isolated from a smear-ripened cheese.</title>
        <authorList>
            <consortium name="US DOE Joint Genome Institute (JGI-PGF)"/>
            <person name="Walter F."/>
            <person name="Albersmeier A."/>
            <person name="Kalinowski J."/>
            <person name="Ruckert C."/>
        </authorList>
    </citation>
    <scope>NUCLEOTIDE SEQUENCE</scope>
    <source>
        <strain evidence="8">JCM 4518</strain>
    </source>
</reference>
<dbReference type="GO" id="GO:0005524">
    <property type="term" value="F:ATP binding"/>
    <property type="evidence" value="ECO:0007669"/>
    <property type="project" value="UniProtKB-KW"/>
</dbReference>
<evidence type="ECO:0000256" key="5">
    <source>
        <dbReference type="SAM" id="MobiDB-lite"/>
    </source>
</evidence>
<keyword evidence="4" id="KW-0067">ATP-binding</keyword>
<dbReference type="AlphaFoldDB" id="A0A918WCU0"/>
<evidence type="ECO:0000256" key="1">
    <source>
        <dbReference type="ARBA" id="ARBA00005417"/>
    </source>
</evidence>
<reference evidence="8" key="2">
    <citation type="submission" date="2020-09" db="EMBL/GenBank/DDBJ databases">
        <authorList>
            <person name="Sun Q."/>
            <person name="Ohkuma M."/>
        </authorList>
    </citation>
    <scope>NUCLEOTIDE SEQUENCE</scope>
    <source>
        <strain evidence="8">JCM 4518</strain>
    </source>
</reference>
<evidence type="ECO:0000313" key="9">
    <source>
        <dbReference type="Proteomes" id="UP000644020"/>
    </source>
</evidence>
<keyword evidence="6" id="KW-0812">Transmembrane</keyword>
<dbReference type="PROSITE" id="PS50893">
    <property type="entry name" value="ABC_TRANSPORTER_2"/>
    <property type="match status" value="1"/>
</dbReference>
<evidence type="ECO:0000256" key="3">
    <source>
        <dbReference type="ARBA" id="ARBA00022741"/>
    </source>
</evidence>
<dbReference type="GO" id="GO:0016887">
    <property type="term" value="F:ATP hydrolysis activity"/>
    <property type="evidence" value="ECO:0007669"/>
    <property type="project" value="InterPro"/>
</dbReference>
<dbReference type="SUPFAM" id="SSF52540">
    <property type="entry name" value="P-loop containing nucleoside triphosphate hydrolases"/>
    <property type="match status" value="1"/>
</dbReference>
<keyword evidence="9" id="KW-1185">Reference proteome</keyword>
<keyword evidence="2" id="KW-0813">Transport</keyword>
<dbReference type="PANTHER" id="PTHR43335">
    <property type="entry name" value="ABC TRANSPORTER, ATP-BINDING PROTEIN"/>
    <property type="match status" value="1"/>
</dbReference>
<evidence type="ECO:0000256" key="6">
    <source>
        <dbReference type="SAM" id="Phobius"/>
    </source>
</evidence>
<feature type="domain" description="ABC transporter" evidence="7">
    <location>
        <begin position="2"/>
        <end position="228"/>
    </location>
</feature>
<feature type="transmembrane region" description="Helical" evidence="6">
    <location>
        <begin position="477"/>
        <end position="496"/>
    </location>
</feature>
<keyword evidence="3" id="KW-0547">Nucleotide-binding</keyword>
<dbReference type="SMART" id="SM00382">
    <property type="entry name" value="AAA"/>
    <property type="match status" value="1"/>
</dbReference>
<protein>
    <recommendedName>
        <fullName evidence="7">ABC transporter domain-containing protein</fullName>
    </recommendedName>
</protein>
<dbReference type="InterPro" id="IPR003593">
    <property type="entry name" value="AAA+_ATPase"/>
</dbReference>
<dbReference type="Gene3D" id="3.40.50.300">
    <property type="entry name" value="P-loop containing nucleotide triphosphate hydrolases"/>
    <property type="match status" value="1"/>
</dbReference>
<evidence type="ECO:0000256" key="4">
    <source>
        <dbReference type="ARBA" id="ARBA00022840"/>
    </source>
</evidence>
<feature type="transmembrane region" description="Helical" evidence="6">
    <location>
        <begin position="450"/>
        <end position="470"/>
    </location>
</feature>
<dbReference type="Proteomes" id="UP000644020">
    <property type="component" value="Unassembled WGS sequence"/>
</dbReference>
<proteinExistence type="inferred from homology"/>
<organism evidence="8 9">
    <name type="scientific">Streptomyces termitum</name>
    <dbReference type="NCBI Taxonomy" id="67368"/>
    <lineage>
        <taxon>Bacteria</taxon>
        <taxon>Bacillati</taxon>
        <taxon>Actinomycetota</taxon>
        <taxon>Actinomycetes</taxon>
        <taxon>Kitasatosporales</taxon>
        <taxon>Streptomycetaceae</taxon>
        <taxon>Streptomyces</taxon>
    </lineage>
</organism>
<evidence type="ECO:0000259" key="7">
    <source>
        <dbReference type="PROSITE" id="PS50893"/>
    </source>
</evidence>
<dbReference type="EMBL" id="BMUL01000015">
    <property type="protein sequence ID" value="GHB00874.1"/>
    <property type="molecule type" value="Genomic_DNA"/>
</dbReference>
<gene>
    <name evidence="8" type="ORF">GCM10010305_50200</name>
</gene>
<comment type="caution">
    <text evidence="8">The sequence shown here is derived from an EMBL/GenBank/DDBJ whole genome shotgun (WGS) entry which is preliminary data.</text>
</comment>
<evidence type="ECO:0000313" key="8">
    <source>
        <dbReference type="EMBL" id="GHB00874.1"/>
    </source>
</evidence>
<dbReference type="InterPro" id="IPR027417">
    <property type="entry name" value="P-loop_NTPase"/>
</dbReference>
<accession>A0A918WCU0</accession>
<name>A0A918WCU0_9ACTN</name>
<feature type="transmembrane region" description="Helical" evidence="6">
    <location>
        <begin position="371"/>
        <end position="387"/>
    </location>
</feature>
<dbReference type="PANTHER" id="PTHR43335:SF4">
    <property type="entry name" value="ABC TRANSPORTER, ATP-BINDING PROTEIN"/>
    <property type="match status" value="1"/>
</dbReference>
<dbReference type="Pfam" id="PF00005">
    <property type="entry name" value="ABC_tran"/>
    <property type="match status" value="1"/>
</dbReference>
<feature type="transmembrane region" description="Helical" evidence="6">
    <location>
        <begin position="542"/>
        <end position="562"/>
    </location>
</feature>
<keyword evidence="6" id="KW-0472">Membrane</keyword>
<sequence length="568" mass="58726">MLQAIGLTSTPRRDRPPAVDDLTFEAPPGAVTALVGPEGSGKTTALRLMLELEPGRGLTYFRGRPLRRIAQPAHEIGVVLGDVPGHPSRTVRGQLRMLAAGAGVPASRADEVIRAVGLGGLEGRRTGTLPRGAERRLALAAALLGEPHALLLDGPGAGLAPAERVRLHALLRAHADAGGTVLYTTRDPQDAARNADRVVALDGGRLVGEQPVADFARTRLRPRVAVRTPHAARLAAAVAQEARAARRPVEVVTEDGVLLVYGGDCAQVGDTAFRLGVPVHRLVEETGAPAAEAGGAPGPVPPTGERRGARRPVRSPLRPLRYELRRVLGVPSTALVAAAALAVSAVLAVLLGRGGTALPVALAAWPDLLPLPPAALGAGLLGALSFGEEYRYPALAAGRGAVPRRLALLLAKLAVAAVLALLLAVLAAGADLAALRLFYGPELTPVPDNWIPMAVSWLGLTVGCAWAGVLGAGVFRAAAAGVAAVLFVPVAFVPLLRQVTSGPAVRSAAGLPARLRELAGPRWSPSLDRWFTGVLEAAARPAGVALALMLTVLLCAYVLTGLRRKARW</sequence>
<comment type="similarity">
    <text evidence="1">Belongs to the ABC transporter superfamily.</text>
</comment>